<evidence type="ECO:0008006" key="4">
    <source>
        <dbReference type="Google" id="ProtNLM"/>
    </source>
</evidence>
<evidence type="ECO:0000313" key="2">
    <source>
        <dbReference type="EnsemblMetazoa" id="CLYHEMP000564.1"/>
    </source>
</evidence>
<keyword evidence="1" id="KW-0732">Signal</keyword>
<dbReference type="AlphaFoldDB" id="A0A7M5UFR2"/>
<reference evidence="2" key="1">
    <citation type="submission" date="2021-01" db="UniProtKB">
        <authorList>
            <consortium name="EnsemblMetazoa"/>
        </authorList>
    </citation>
    <scope>IDENTIFICATION</scope>
</reference>
<keyword evidence="3" id="KW-1185">Reference proteome</keyword>
<dbReference type="Proteomes" id="UP000594262">
    <property type="component" value="Unplaced"/>
</dbReference>
<feature type="signal peptide" evidence="1">
    <location>
        <begin position="1"/>
        <end position="19"/>
    </location>
</feature>
<sequence>MKYCIFIIVLLLVVLITECAPMMEGCKRWNGCVTSKPKKTAKAGRRRKLQEITPNGVVGIPKDMARHFLRKLIESKDFMNKFTNKQGQTSPDDYDMGRKIVRKFRISLRQQWHQT</sequence>
<proteinExistence type="predicted"/>
<evidence type="ECO:0000313" key="3">
    <source>
        <dbReference type="Proteomes" id="UP000594262"/>
    </source>
</evidence>
<feature type="chain" id="PRO_5029757191" description="Cnidarian restricted protein" evidence="1">
    <location>
        <begin position="20"/>
        <end position="115"/>
    </location>
</feature>
<dbReference type="EnsemblMetazoa" id="CLYHEMT000564.1">
    <property type="protein sequence ID" value="CLYHEMP000564.1"/>
    <property type="gene ID" value="CLYHEMG000564"/>
</dbReference>
<name>A0A7M5UFR2_9CNID</name>
<evidence type="ECO:0000256" key="1">
    <source>
        <dbReference type="SAM" id="SignalP"/>
    </source>
</evidence>
<organism evidence="2 3">
    <name type="scientific">Clytia hemisphaerica</name>
    <dbReference type="NCBI Taxonomy" id="252671"/>
    <lineage>
        <taxon>Eukaryota</taxon>
        <taxon>Metazoa</taxon>
        <taxon>Cnidaria</taxon>
        <taxon>Hydrozoa</taxon>
        <taxon>Hydroidolina</taxon>
        <taxon>Leptothecata</taxon>
        <taxon>Obeliida</taxon>
        <taxon>Clytiidae</taxon>
        <taxon>Clytia</taxon>
    </lineage>
</organism>
<accession>A0A7M5UFR2</accession>
<protein>
    <recommendedName>
        <fullName evidence="4">Cnidarian restricted protein</fullName>
    </recommendedName>
</protein>